<dbReference type="Proteomes" id="UP000442535">
    <property type="component" value="Unassembled WGS sequence"/>
</dbReference>
<keyword evidence="2" id="KW-1185">Reference proteome</keyword>
<name>A0A7K0K342_9ACTO</name>
<evidence type="ECO:0000313" key="2">
    <source>
        <dbReference type="Proteomes" id="UP000442535"/>
    </source>
</evidence>
<evidence type="ECO:0008006" key="3">
    <source>
        <dbReference type="Google" id="ProtNLM"/>
    </source>
</evidence>
<comment type="caution">
    <text evidence="1">The sequence shown here is derived from an EMBL/GenBank/DDBJ whole genome shotgun (WGS) entry which is preliminary data.</text>
</comment>
<sequence>MWMAIATMLVAALVIPVVINTQMAVTSYEMYADQQELSQLQDYHADLVTRAREAQSPQKLAEKAKELGLVPAGNPGYISIEAGTITAGEPAK</sequence>
<organism evidence="1 2">
    <name type="scientific">Mobiluncus porci</name>
    <dbReference type="NCBI Taxonomy" id="2652278"/>
    <lineage>
        <taxon>Bacteria</taxon>
        <taxon>Bacillati</taxon>
        <taxon>Actinomycetota</taxon>
        <taxon>Actinomycetes</taxon>
        <taxon>Actinomycetales</taxon>
        <taxon>Actinomycetaceae</taxon>
        <taxon>Mobiluncus</taxon>
    </lineage>
</organism>
<reference evidence="1 2" key="1">
    <citation type="submission" date="2019-08" db="EMBL/GenBank/DDBJ databases">
        <title>In-depth cultivation of the pig gut microbiome towards novel bacterial diversity and tailored functional studies.</title>
        <authorList>
            <person name="Wylensek D."/>
            <person name="Hitch T.C.A."/>
            <person name="Clavel T."/>
        </authorList>
    </citation>
    <scope>NUCLEOTIDE SEQUENCE [LARGE SCALE GENOMIC DNA]</scope>
    <source>
        <strain evidence="1 2">RF-GAM-744-WT-7</strain>
    </source>
</reference>
<dbReference type="AlphaFoldDB" id="A0A7K0K342"/>
<gene>
    <name evidence="1" type="ORF">FYJ63_06270</name>
</gene>
<evidence type="ECO:0000313" key="1">
    <source>
        <dbReference type="EMBL" id="MST49839.1"/>
    </source>
</evidence>
<dbReference type="EMBL" id="VUMY01000009">
    <property type="protein sequence ID" value="MST49839.1"/>
    <property type="molecule type" value="Genomic_DNA"/>
</dbReference>
<proteinExistence type="predicted"/>
<accession>A0A7K0K342</accession>
<protein>
    <recommendedName>
        <fullName evidence="3">Cell division protein FtsL</fullName>
    </recommendedName>
</protein>